<organism evidence="4 5">
    <name type="scientific">Vombatus ursinus</name>
    <name type="common">Common wombat</name>
    <dbReference type="NCBI Taxonomy" id="29139"/>
    <lineage>
        <taxon>Eukaryota</taxon>
        <taxon>Metazoa</taxon>
        <taxon>Chordata</taxon>
        <taxon>Craniata</taxon>
        <taxon>Vertebrata</taxon>
        <taxon>Euteleostomi</taxon>
        <taxon>Mammalia</taxon>
        <taxon>Metatheria</taxon>
        <taxon>Diprotodontia</taxon>
        <taxon>Vombatidae</taxon>
        <taxon>Vombatus</taxon>
    </lineage>
</organism>
<keyword evidence="5" id="KW-1185">Reference proteome</keyword>
<dbReference type="OMA" id="MALECAH"/>
<dbReference type="OrthoDB" id="6347145at2759"/>
<dbReference type="PANTHER" id="PTHR22406">
    <property type="entry name" value="NASCENT POLYPEPTIDE-ASSOCIATED COMPLEX SUBUNIT ALPHA, MUSCLE-SPECIFIC FORM"/>
    <property type="match status" value="1"/>
</dbReference>
<reference evidence="4" key="2">
    <citation type="submission" date="2025-08" db="UniProtKB">
        <authorList>
            <consortium name="Ensembl"/>
        </authorList>
    </citation>
    <scope>IDENTIFICATION</scope>
</reference>
<feature type="region of interest" description="Disordered" evidence="3">
    <location>
        <begin position="413"/>
        <end position="447"/>
    </location>
</feature>
<evidence type="ECO:0000256" key="1">
    <source>
        <dbReference type="ARBA" id="ARBA00006652"/>
    </source>
</evidence>
<evidence type="ECO:0000256" key="3">
    <source>
        <dbReference type="SAM" id="MobiDB-lite"/>
    </source>
</evidence>
<comment type="similarity">
    <text evidence="1">Belongs to the SLAIN motif-containing family.</text>
</comment>
<gene>
    <name evidence="4" type="primary">LOC114054460</name>
</gene>
<dbReference type="GO" id="GO:0007020">
    <property type="term" value="P:microtubule nucleation"/>
    <property type="evidence" value="ECO:0007669"/>
    <property type="project" value="TreeGrafter"/>
</dbReference>
<feature type="compositionally biased region" description="Low complexity" evidence="3">
    <location>
        <begin position="413"/>
        <end position="424"/>
    </location>
</feature>
<dbReference type="STRING" id="29139.ENSVURP00010027562"/>
<feature type="compositionally biased region" description="Basic and acidic residues" evidence="3">
    <location>
        <begin position="73"/>
        <end position="85"/>
    </location>
</feature>
<proteinExistence type="inferred from homology"/>
<dbReference type="GeneTree" id="ENSGT00390000017860"/>
<feature type="compositionally biased region" description="Polar residues" evidence="3">
    <location>
        <begin position="432"/>
        <end position="447"/>
    </location>
</feature>
<sequence length="447" mass="49077">MIVPEDDDPIKEPDPQISGESSTKNLVKDLDTDPAAEQAVHEVDEVQNLQELTRQLEIQNQPISPRNQANVPNEERQVNLDKDNRNVGPNRGENRGFSGKVEKQSQLGEISPEIKESKGLKGDVDVQVQVSKCIAPVDSGSSIVGIDRSTRPKVTASKMAAQISTLVTELGSICPDTSLFDPTLDDVETLQLGDLVKGDDSNWLCDFSKSGPPGKQKTESLLKWCRQALDHPSPETKAACSALMSKLDQGHSGISPSQSAFKENIDWTSDESISKEYELQYLTDLQVAQLQEESFLQEQACAVASAPYKIPSASFQSQIGGVYSDQEWYDAREDKDYFDYPQTFSGTSRYASSVPSLPPYRSPSISGDCSQVIPPPMILSKRSVSGSRQEYKKWPDSEDELYASMPSEIRSGLHSLSSGKSSHGLDWDVQAPKSQLSRIQESGLSSQ</sequence>
<name>A0A4X2M2M0_VOMUR</name>
<dbReference type="GO" id="GO:0031122">
    <property type="term" value="P:cytoplasmic microtubule organization"/>
    <property type="evidence" value="ECO:0007669"/>
    <property type="project" value="TreeGrafter"/>
</dbReference>
<feature type="region of interest" description="Disordered" evidence="3">
    <location>
        <begin position="1"/>
        <end position="37"/>
    </location>
</feature>
<dbReference type="Ensembl" id="ENSVURT00010031396.1">
    <property type="protein sequence ID" value="ENSVURP00010027562.1"/>
    <property type="gene ID" value="ENSVURG00010021094.1"/>
</dbReference>
<dbReference type="RefSeq" id="XP_027733440.1">
    <property type="nucleotide sequence ID" value="XM_027877639.1"/>
</dbReference>
<evidence type="ECO:0000313" key="4">
    <source>
        <dbReference type="Ensembl" id="ENSVURP00010027562.1"/>
    </source>
</evidence>
<reference evidence="4" key="3">
    <citation type="submission" date="2025-09" db="UniProtKB">
        <authorList>
            <consortium name="Ensembl"/>
        </authorList>
    </citation>
    <scope>IDENTIFICATION</scope>
</reference>
<evidence type="ECO:0000256" key="2">
    <source>
        <dbReference type="ARBA" id="ARBA00023054"/>
    </source>
</evidence>
<protein>
    <submittedName>
        <fullName evidence="4">Uncharacterized protein</fullName>
    </submittedName>
</protein>
<dbReference type="Pfam" id="PF15301">
    <property type="entry name" value="SLAIN"/>
    <property type="match status" value="2"/>
</dbReference>
<feature type="region of interest" description="Disordered" evidence="3">
    <location>
        <begin position="56"/>
        <end position="120"/>
    </location>
</feature>
<dbReference type="GO" id="GO:0031116">
    <property type="term" value="P:positive regulation of microtubule polymerization"/>
    <property type="evidence" value="ECO:0007669"/>
    <property type="project" value="TreeGrafter"/>
</dbReference>
<reference evidence="5" key="1">
    <citation type="submission" date="2018-12" db="EMBL/GenBank/DDBJ databases">
        <authorList>
            <person name="Yazar S."/>
        </authorList>
    </citation>
    <scope>NUCLEOTIDE SEQUENCE [LARGE SCALE GENOMIC DNA]</scope>
</reference>
<evidence type="ECO:0000313" key="5">
    <source>
        <dbReference type="Proteomes" id="UP000314987"/>
    </source>
</evidence>
<dbReference type="Proteomes" id="UP000314987">
    <property type="component" value="Unassembled WGS sequence"/>
</dbReference>
<feature type="compositionally biased region" description="Polar residues" evidence="3">
    <location>
        <begin position="56"/>
        <end position="71"/>
    </location>
</feature>
<dbReference type="InterPro" id="IPR026179">
    <property type="entry name" value="Slain"/>
</dbReference>
<accession>A0A4X2M2M0</accession>
<dbReference type="PANTHER" id="PTHR22406:SF5">
    <property type="entry name" value="SLAIN MOTIF-CONTAINING PROTEIN-LIKE"/>
    <property type="match status" value="1"/>
</dbReference>
<keyword evidence="2" id="KW-0175">Coiled coil</keyword>
<dbReference type="GO" id="GO:0035371">
    <property type="term" value="C:microtubule plus-end"/>
    <property type="evidence" value="ECO:0007669"/>
    <property type="project" value="TreeGrafter"/>
</dbReference>
<dbReference type="GeneID" id="114054460"/>
<dbReference type="AlphaFoldDB" id="A0A4X2M2M0"/>